<dbReference type="GO" id="GO:0009055">
    <property type="term" value="F:electron transfer activity"/>
    <property type="evidence" value="ECO:0007669"/>
    <property type="project" value="InterPro"/>
</dbReference>
<accession>A0A419F2C7</accession>
<evidence type="ECO:0000256" key="18">
    <source>
        <dbReference type="SAM" id="Phobius"/>
    </source>
</evidence>
<feature type="binding site" description="axial binding residue" evidence="17">
    <location>
        <position position="66"/>
    </location>
    <ligand>
        <name>heme</name>
        <dbReference type="ChEBI" id="CHEBI:30413"/>
        <note>ligand shared with second transmembrane subunit</note>
    </ligand>
    <ligandPart>
        <name>Fe</name>
        <dbReference type="ChEBI" id="CHEBI:18248"/>
    </ligandPart>
</feature>
<evidence type="ECO:0000256" key="9">
    <source>
        <dbReference type="ARBA" id="ARBA00022617"/>
    </source>
</evidence>
<dbReference type="EMBL" id="QZKI01000043">
    <property type="protein sequence ID" value="RJP72578.1"/>
    <property type="molecule type" value="Genomic_DNA"/>
</dbReference>
<dbReference type="SUPFAM" id="SSF81343">
    <property type="entry name" value="Fumarate reductase respiratory complex transmembrane subunits"/>
    <property type="match status" value="1"/>
</dbReference>
<evidence type="ECO:0000256" key="7">
    <source>
        <dbReference type="ARBA" id="ARBA00022448"/>
    </source>
</evidence>
<evidence type="ECO:0000256" key="2">
    <source>
        <dbReference type="ARBA" id="ARBA00004141"/>
    </source>
</evidence>
<dbReference type="GO" id="GO:0006099">
    <property type="term" value="P:tricarboxylic acid cycle"/>
    <property type="evidence" value="ECO:0007669"/>
    <property type="project" value="UniProtKB-UniPathway"/>
</dbReference>
<evidence type="ECO:0000256" key="11">
    <source>
        <dbReference type="ARBA" id="ARBA00022723"/>
    </source>
</evidence>
<dbReference type="PANTHER" id="PTHR41910:SF1">
    <property type="entry name" value="SUCCINATE DEHYDROGENASE HYDROPHOBIC MEMBRANE ANCHOR SUBUNIT"/>
    <property type="match status" value="1"/>
</dbReference>
<dbReference type="Proteomes" id="UP000285961">
    <property type="component" value="Unassembled WGS sequence"/>
</dbReference>
<sequence length="112" mass="12887">MAQQHGLWPWLLQRVTGLYLVFGMAVHIIVLPLSKEAITFESVAARLQSPWWVLFDFSLLSVCVYHGFNGLWSVFLDFNPSERLRQGFGWVLALFGLIWVVFGIFVLVPFTK</sequence>
<dbReference type="GO" id="GO:0016020">
    <property type="term" value="C:membrane"/>
    <property type="evidence" value="ECO:0007669"/>
    <property type="project" value="UniProtKB-SubCell"/>
</dbReference>
<keyword evidence="15 18" id="KW-0472">Membrane</keyword>
<gene>
    <name evidence="19" type="primary">sdhD</name>
    <name evidence="19" type="ORF">C4532_05795</name>
</gene>
<reference evidence="19 20" key="1">
    <citation type="journal article" date="2017" name="ISME J.">
        <title>Energy and carbon metabolisms in a deep terrestrial subsurface fluid microbial community.</title>
        <authorList>
            <person name="Momper L."/>
            <person name="Jungbluth S.P."/>
            <person name="Lee M.D."/>
            <person name="Amend J.P."/>
        </authorList>
    </citation>
    <scope>NUCLEOTIDE SEQUENCE [LARGE SCALE GENOMIC DNA]</scope>
    <source>
        <strain evidence="19">SURF_17</strain>
    </source>
</reference>
<keyword evidence="12" id="KW-0249">Electron transport</keyword>
<evidence type="ECO:0000256" key="8">
    <source>
        <dbReference type="ARBA" id="ARBA00022532"/>
    </source>
</evidence>
<comment type="similarity">
    <text evidence="4">Belongs to the cytochrome b560 family.</text>
</comment>
<evidence type="ECO:0000256" key="13">
    <source>
        <dbReference type="ARBA" id="ARBA00022989"/>
    </source>
</evidence>
<comment type="caution">
    <text evidence="19">The sequence shown here is derived from an EMBL/GenBank/DDBJ whole genome shotgun (WGS) entry which is preliminary data.</text>
</comment>
<keyword evidence="7" id="KW-0813">Transport</keyword>
<name>A0A419F2C7_9BACT</name>
<dbReference type="InterPro" id="IPR034804">
    <property type="entry name" value="SQR/QFR_C/D"/>
</dbReference>
<dbReference type="Gene3D" id="1.20.1300.10">
    <property type="entry name" value="Fumarate reductase/succinate dehydrogenase, transmembrane subunit"/>
    <property type="match status" value="1"/>
</dbReference>
<evidence type="ECO:0000256" key="14">
    <source>
        <dbReference type="ARBA" id="ARBA00023004"/>
    </source>
</evidence>
<comment type="subunit">
    <text evidence="16">Part of an enzyme complex containing four subunits: a flavoprotein, an iron-sulfur protein, plus two membrane-anchoring proteins, SdhC and SdhD. The complex can form homotrimers.</text>
</comment>
<dbReference type="PANTHER" id="PTHR41910">
    <property type="entry name" value="SUCCINATE DEHYDROGENASE 2 MEMBRANE SUBUNIT SDHC"/>
    <property type="match status" value="1"/>
</dbReference>
<organism evidence="19 20">
    <name type="scientific">Candidatus Abyssobacteria bacterium SURF_17</name>
    <dbReference type="NCBI Taxonomy" id="2093361"/>
    <lineage>
        <taxon>Bacteria</taxon>
        <taxon>Pseudomonadati</taxon>
        <taxon>Candidatus Hydrogenedentota</taxon>
        <taxon>Candidatus Abyssobacteria</taxon>
    </lineage>
</organism>
<evidence type="ECO:0000256" key="16">
    <source>
        <dbReference type="ARBA" id="ARBA00025912"/>
    </source>
</evidence>
<dbReference type="InterPro" id="IPR039023">
    <property type="entry name" value="SdhC_prok"/>
</dbReference>
<evidence type="ECO:0000256" key="5">
    <source>
        <dbReference type="ARBA" id="ARBA00019425"/>
    </source>
</evidence>
<keyword evidence="14 17" id="KW-0408">Iron</keyword>
<keyword evidence="11 17" id="KW-0479">Metal-binding</keyword>
<dbReference type="InterPro" id="IPR014312">
    <property type="entry name" value="Succ_DH_anchor"/>
</dbReference>
<evidence type="ECO:0000313" key="19">
    <source>
        <dbReference type="EMBL" id="RJP72578.1"/>
    </source>
</evidence>
<evidence type="ECO:0000256" key="6">
    <source>
        <dbReference type="ARBA" id="ARBA00020076"/>
    </source>
</evidence>
<keyword evidence="13 18" id="KW-1133">Transmembrane helix</keyword>
<feature type="transmembrane region" description="Helical" evidence="18">
    <location>
        <begin position="51"/>
        <end position="68"/>
    </location>
</feature>
<evidence type="ECO:0000256" key="17">
    <source>
        <dbReference type="PIRSR" id="PIRSR000178-1"/>
    </source>
</evidence>
<dbReference type="UniPathway" id="UPA00223"/>
<evidence type="ECO:0000256" key="3">
    <source>
        <dbReference type="ARBA" id="ARBA00005163"/>
    </source>
</evidence>
<comment type="cofactor">
    <cofactor evidence="17">
        <name>heme</name>
        <dbReference type="ChEBI" id="CHEBI:30413"/>
    </cofactor>
    <text evidence="17">The heme is bound between the two transmembrane subunits.</text>
</comment>
<dbReference type="GO" id="GO:0046872">
    <property type="term" value="F:metal ion binding"/>
    <property type="evidence" value="ECO:0007669"/>
    <property type="project" value="UniProtKB-KW"/>
</dbReference>
<dbReference type="NCBIfam" id="TIGR02968">
    <property type="entry name" value="succ_dehyd_anc"/>
    <property type="match status" value="1"/>
</dbReference>
<evidence type="ECO:0000256" key="4">
    <source>
        <dbReference type="ARBA" id="ARBA00007244"/>
    </source>
</evidence>
<evidence type="ECO:0000313" key="20">
    <source>
        <dbReference type="Proteomes" id="UP000285961"/>
    </source>
</evidence>
<dbReference type="Pfam" id="PF01127">
    <property type="entry name" value="Sdh_cyt"/>
    <property type="match status" value="1"/>
</dbReference>
<comment type="subcellular location">
    <subcellularLocation>
        <location evidence="2">Membrane</location>
        <topology evidence="2">Multi-pass membrane protein</topology>
    </subcellularLocation>
</comment>
<dbReference type="AlphaFoldDB" id="A0A419F2C7"/>
<keyword evidence="9 17" id="KW-0349">Heme</keyword>
<evidence type="ECO:0000256" key="1">
    <source>
        <dbReference type="ARBA" id="ARBA00004050"/>
    </source>
</evidence>
<dbReference type="GO" id="GO:0020037">
    <property type="term" value="F:heme binding"/>
    <property type="evidence" value="ECO:0007669"/>
    <property type="project" value="InterPro"/>
</dbReference>
<feature type="transmembrane region" description="Helical" evidence="18">
    <location>
        <begin position="12"/>
        <end position="31"/>
    </location>
</feature>
<comment type="function">
    <text evidence="1">Membrane-anchoring subunit of succinate dehydrogenase (SDH).</text>
</comment>
<keyword evidence="8" id="KW-0816">Tricarboxylic acid cycle</keyword>
<comment type="pathway">
    <text evidence="3">Carbohydrate metabolism; tricarboxylic acid cycle.</text>
</comment>
<evidence type="ECO:0000256" key="12">
    <source>
        <dbReference type="ARBA" id="ARBA00022982"/>
    </source>
</evidence>
<dbReference type="InterPro" id="IPR014314">
    <property type="entry name" value="Succ_DH_cytb556"/>
</dbReference>
<evidence type="ECO:0000256" key="10">
    <source>
        <dbReference type="ARBA" id="ARBA00022692"/>
    </source>
</evidence>
<dbReference type="PIRSF" id="PIRSF000178">
    <property type="entry name" value="SDH_cyt_b560"/>
    <property type="match status" value="1"/>
</dbReference>
<feature type="transmembrane region" description="Helical" evidence="18">
    <location>
        <begin position="88"/>
        <end position="110"/>
    </location>
</feature>
<dbReference type="InterPro" id="IPR000701">
    <property type="entry name" value="SuccDH_FuR_B_TM-su"/>
</dbReference>
<evidence type="ECO:0000256" key="15">
    <source>
        <dbReference type="ARBA" id="ARBA00023136"/>
    </source>
</evidence>
<protein>
    <recommendedName>
        <fullName evidence="6">Succinate dehydrogenase cytochrome b556 subunit</fullName>
    </recommendedName>
    <alternativeName>
        <fullName evidence="5">Succinate dehydrogenase hydrophobic membrane anchor subunit</fullName>
    </alternativeName>
</protein>
<keyword evidence="10 18" id="KW-0812">Transmembrane</keyword>
<proteinExistence type="inferred from homology"/>